<dbReference type="EMBL" id="CAJMWS010000112">
    <property type="protein sequence ID" value="CAE6366972.1"/>
    <property type="molecule type" value="Genomic_DNA"/>
</dbReference>
<name>A0A8H2WDE3_9AGAM</name>
<evidence type="ECO:0000259" key="3">
    <source>
        <dbReference type="Pfam" id="PF01370"/>
    </source>
</evidence>
<dbReference type="PANTHER" id="PTHR10366:SF564">
    <property type="entry name" value="STEROL-4-ALPHA-CARBOXYLATE 3-DEHYDROGENASE, DECARBOXYLATING"/>
    <property type="match status" value="1"/>
</dbReference>
<dbReference type="GO" id="GO:0016616">
    <property type="term" value="F:oxidoreductase activity, acting on the CH-OH group of donors, NAD or NADP as acceptor"/>
    <property type="evidence" value="ECO:0007669"/>
    <property type="project" value="TreeGrafter"/>
</dbReference>
<dbReference type="SUPFAM" id="SSF51735">
    <property type="entry name" value="NAD(P)-binding Rossmann-fold domains"/>
    <property type="match status" value="1"/>
</dbReference>
<evidence type="ECO:0000313" key="4">
    <source>
        <dbReference type="EMBL" id="CAE6366972.1"/>
    </source>
</evidence>
<keyword evidence="1" id="KW-0560">Oxidoreductase</keyword>
<evidence type="ECO:0000256" key="1">
    <source>
        <dbReference type="ARBA" id="ARBA00023002"/>
    </source>
</evidence>
<comment type="caution">
    <text evidence="4">The sequence shown here is derived from an EMBL/GenBank/DDBJ whole genome shotgun (WGS) entry which is preliminary data.</text>
</comment>
<organism evidence="4 5">
    <name type="scientific">Rhizoctonia solani</name>
    <dbReference type="NCBI Taxonomy" id="456999"/>
    <lineage>
        <taxon>Eukaryota</taxon>
        <taxon>Fungi</taxon>
        <taxon>Dikarya</taxon>
        <taxon>Basidiomycota</taxon>
        <taxon>Agaricomycotina</taxon>
        <taxon>Agaricomycetes</taxon>
        <taxon>Cantharellales</taxon>
        <taxon>Ceratobasidiaceae</taxon>
        <taxon>Rhizoctonia</taxon>
    </lineage>
</organism>
<reference evidence="4" key="1">
    <citation type="submission" date="2021-01" db="EMBL/GenBank/DDBJ databases">
        <authorList>
            <person name="Kaushik A."/>
        </authorList>
    </citation>
    <scope>NUCLEOTIDE SEQUENCE</scope>
    <source>
        <strain evidence="4">AG1-1C</strain>
    </source>
</reference>
<dbReference type="PANTHER" id="PTHR10366">
    <property type="entry name" value="NAD DEPENDENT EPIMERASE/DEHYDRATASE"/>
    <property type="match status" value="1"/>
</dbReference>
<accession>A0A8H2WDE3</accession>
<dbReference type="InterPro" id="IPR001509">
    <property type="entry name" value="Epimerase_deHydtase"/>
</dbReference>
<dbReference type="Pfam" id="PF01370">
    <property type="entry name" value="Epimerase"/>
    <property type="match status" value="1"/>
</dbReference>
<gene>
    <name evidence="4" type="ORF">RDB_LOCUS23376</name>
</gene>
<evidence type="ECO:0000313" key="5">
    <source>
        <dbReference type="Proteomes" id="UP000663846"/>
    </source>
</evidence>
<dbReference type="InterPro" id="IPR050425">
    <property type="entry name" value="NAD(P)_dehydrat-like"/>
</dbReference>
<sequence>MPCPKAPAKVLITGVNGYVGSHVAKNLLERGNTGLRKGVKRLLSAFTCTDSAILRDNQPKVFDEIIGVGGFDGVAHTAAPIPSSFGLSPSSALKGSFDAVVEGVVNILGSIKAHGRTVKRVLFASSGLAASQFKPGIKHNEAHWNDKSLNIFEEKGDMALDFERHVASKFLSEKAAWKFVEDNVGKINFDLVAILPTIIIGMPVNENTPLDQLGSSHFLFEALRSPRTDAQLTDAPLSLVYVKYVAAVHSEAFIQPSAAGHRVIVAGAEPSWQDMYNALNEQPAFLGVTKGNPGLEKRPDNESEEWDASFAQLLLGRKLIGVKDMIRETAKYYQGAGWKFSQA</sequence>
<evidence type="ECO:0000256" key="2">
    <source>
        <dbReference type="ARBA" id="ARBA00023445"/>
    </source>
</evidence>
<proteinExistence type="inferred from homology"/>
<dbReference type="AlphaFoldDB" id="A0A8H2WDE3"/>
<dbReference type="Gene3D" id="3.40.50.720">
    <property type="entry name" value="NAD(P)-binding Rossmann-like Domain"/>
    <property type="match status" value="1"/>
</dbReference>
<feature type="domain" description="NAD-dependent epimerase/dehydratase" evidence="3">
    <location>
        <begin position="10"/>
        <end position="135"/>
    </location>
</feature>
<dbReference type="Proteomes" id="UP000663846">
    <property type="component" value="Unassembled WGS sequence"/>
</dbReference>
<protein>
    <recommendedName>
        <fullName evidence="3">NAD-dependent epimerase/dehydratase domain-containing protein</fullName>
    </recommendedName>
</protein>
<dbReference type="InterPro" id="IPR036291">
    <property type="entry name" value="NAD(P)-bd_dom_sf"/>
</dbReference>
<comment type="similarity">
    <text evidence="2">Belongs to the NAD(P)-dependent epimerase/dehydratase family. Dihydroflavonol-4-reductase subfamily.</text>
</comment>